<accession>A0A6J7JX62</accession>
<dbReference type="EMBL" id="CAFBND010000056">
    <property type="protein sequence ID" value="CAB4946632.1"/>
    <property type="molecule type" value="Genomic_DNA"/>
</dbReference>
<proteinExistence type="predicted"/>
<gene>
    <name evidence="1" type="ORF">UFOPK3752_01397</name>
</gene>
<dbReference type="AlphaFoldDB" id="A0A6J7JX62"/>
<evidence type="ECO:0000313" key="1">
    <source>
        <dbReference type="EMBL" id="CAB4946632.1"/>
    </source>
</evidence>
<name>A0A6J7JX62_9ZZZZ</name>
<reference evidence="1" key="1">
    <citation type="submission" date="2020-05" db="EMBL/GenBank/DDBJ databases">
        <authorList>
            <person name="Chiriac C."/>
            <person name="Salcher M."/>
            <person name="Ghai R."/>
            <person name="Kavagutti S V."/>
        </authorList>
    </citation>
    <scope>NUCLEOTIDE SEQUENCE</scope>
</reference>
<sequence length="66" mass="6955">MEGESGISALVLAGHLDVIDDSGEPFDQVAQHWEQVAVLALGVDRGIDQDEPRDVVGALLGQTKGE</sequence>
<protein>
    <submittedName>
        <fullName evidence="1">Unannotated protein</fullName>
    </submittedName>
</protein>
<organism evidence="1">
    <name type="scientific">freshwater metagenome</name>
    <dbReference type="NCBI Taxonomy" id="449393"/>
    <lineage>
        <taxon>unclassified sequences</taxon>
        <taxon>metagenomes</taxon>
        <taxon>ecological metagenomes</taxon>
    </lineage>
</organism>